<keyword evidence="2" id="KW-0472">Membrane</keyword>
<sequence length="93" mass="10472">MARATEQKDGAGLILSTHPLTAKQIVSATIREFIDFIMHLGHIFIRVCLFPQRVIVLVINLILFALRASCPPDAEEGYNENERRKDARLDPGE</sequence>
<keyword evidence="2" id="KW-0812">Transmembrane</keyword>
<evidence type="ECO:0000313" key="4">
    <source>
        <dbReference type="Proteomes" id="UP000201416"/>
    </source>
</evidence>
<dbReference type="RefSeq" id="YP_009323559.1">
    <property type="nucleotide sequence ID" value="NC_031930.1"/>
</dbReference>
<proteinExistence type="predicted"/>
<keyword evidence="4" id="KW-1185">Reference proteome</keyword>
<dbReference type="EMBL" id="KU927500">
    <property type="protein sequence ID" value="ANM45810.1"/>
    <property type="molecule type" value="Genomic_DNA"/>
</dbReference>
<feature type="compositionally biased region" description="Basic and acidic residues" evidence="1">
    <location>
        <begin position="80"/>
        <end position="93"/>
    </location>
</feature>
<name>A0A192Y9B7_9CAUD</name>
<protein>
    <submittedName>
        <fullName evidence="3">Uncharacterized protein</fullName>
    </submittedName>
</protein>
<accession>A0A192Y9B7</accession>
<dbReference type="GeneID" id="30309437"/>
<dbReference type="OrthoDB" id="25357at10239"/>
<dbReference type="KEGG" id="vg:30309437"/>
<evidence type="ECO:0000256" key="1">
    <source>
        <dbReference type="SAM" id="MobiDB-lite"/>
    </source>
</evidence>
<dbReference type="Proteomes" id="UP000201416">
    <property type="component" value="Segment"/>
</dbReference>
<evidence type="ECO:0000313" key="3">
    <source>
        <dbReference type="EMBL" id="ANM45810.1"/>
    </source>
</evidence>
<keyword evidence="2" id="KW-1133">Transmembrane helix</keyword>
<feature type="transmembrane region" description="Helical" evidence="2">
    <location>
        <begin position="43"/>
        <end position="66"/>
    </location>
</feature>
<organism evidence="3 4">
    <name type="scientific">Salmonella phage 118970_sal1</name>
    <dbReference type="NCBI Taxonomy" id="1813781"/>
    <lineage>
        <taxon>Viruses</taxon>
        <taxon>Duplodnaviria</taxon>
        <taxon>Heunggongvirae</taxon>
        <taxon>Uroviricota</taxon>
        <taxon>Caudoviricetes</taxon>
        <taxon>Casjensviridae</taxon>
        <taxon>Chivirus</taxon>
        <taxon>Chivirus cv118970sal1</taxon>
    </lineage>
</organism>
<reference evidence="3 4" key="1">
    <citation type="submission" date="2016-03" db="EMBL/GenBank/DDBJ databases">
        <title>Complete Genome Sequences of three Siphoviridae Bacteriophages infecting Salmonella enterica enterica subsp. Enteridis.</title>
        <authorList>
            <person name="Paradiso R."/>
            <person name="Lombardi S."/>
            <person name="Iodice M.G."/>
            <person name="Riccardi M.G."/>
            <person name="Orsini M."/>
            <person name="Bolletti Censi S."/>
            <person name="Galiero G."/>
            <person name="Borriello G."/>
        </authorList>
    </citation>
    <scope>NUCLEOTIDE SEQUENCE [LARGE SCALE GENOMIC DNA]</scope>
</reference>
<feature type="region of interest" description="Disordered" evidence="1">
    <location>
        <begin position="71"/>
        <end position="93"/>
    </location>
</feature>
<evidence type="ECO:0000256" key="2">
    <source>
        <dbReference type="SAM" id="Phobius"/>
    </source>
</evidence>